<evidence type="ECO:0000256" key="2">
    <source>
        <dbReference type="SAM" id="Phobius"/>
    </source>
</evidence>
<reference evidence="3" key="1">
    <citation type="submission" date="2020-05" db="UniProtKB">
        <authorList>
            <consortium name="EnsemblMetazoa"/>
        </authorList>
    </citation>
    <scope>IDENTIFICATION</scope>
    <source>
        <strain evidence="3">FUMOZ</strain>
    </source>
</reference>
<feature type="transmembrane region" description="Helical" evidence="2">
    <location>
        <begin position="916"/>
        <end position="940"/>
    </location>
</feature>
<dbReference type="STRING" id="62324.A0A182S4I2"/>
<evidence type="ECO:0000313" key="3">
    <source>
        <dbReference type="EnsemblMetazoa" id="AFUN015292-PA"/>
    </source>
</evidence>
<keyword evidence="2" id="KW-0812">Transmembrane</keyword>
<protein>
    <submittedName>
        <fullName evidence="3">Uncharacterized protein</fullName>
    </submittedName>
</protein>
<keyword evidence="2" id="KW-0472">Membrane</keyword>
<keyword evidence="2" id="KW-1133">Transmembrane helix</keyword>
<feature type="transmembrane region" description="Helical" evidence="2">
    <location>
        <begin position="870"/>
        <end position="896"/>
    </location>
</feature>
<name>A0A182S4I2_ANOFN</name>
<feature type="transmembrane region" description="Helical" evidence="2">
    <location>
        <begin position="844"/>
        <end position="863"/>
    </location>
</feature>
<dbReference type="AlphaFoldDB" id="A0A182S4I2"/>
<evidence type="ECO:0000256" key="1">
    <source>
        <dbReference type="SAM" id="MobiDB-lite"/>
    </source>
</evidence>
<accession>A0A182S4I2</accession>
<sequence>MSLNSRNGKLERQLSMEDNLVAPSGHSVATVFSSTTVDIPGFGDLSPYPDTMSLNSRNGKLERQLSMEDNLVAPSGDSVATDVCSSTADIPGFGDLSPYPDTMSLNSRNGKLERQLSMEDNLVAPSGDSVATEFSSTTVDIPGFGDLSPYPDTMSLNSRNEELERQPSMQDNLVAPSGDSVATDVCFSTADIPGFGDLSPFPDTMSLNSRNGKLERQLSIEDNLVAPSGDSIATELSSTTVDIPGFGDLSPYPDTMSLNSRNEELERQPSLQDNLVAPSGDSVATDVCSSTADIPGFDDLSPYPDPMSLNSRNEELELQPSMQDNLVAPSGDSVATDVCSSTADIPGFGDLSPFPDTMSLNSRNEELERQLSMQDNLVAPSGDSVATDVCSSTADIPGFGDLSPYPDTMSLNSRNGKLERQSSMEDNLVAPSGDSVAKDFSSTTVDIPGFDDLSPYPDPMSLNSRNEELERQPSMQDNLVAPSGDSVATDFSSTTVDIPGFDDLSPFPDTMSLNSRNEELERQPSMQDNLVAPSGDSVATDVCSSTADIPGFGDLSPYPDTMSLNSRNEELERQPSMQDNLVAPSGDSVATDVCSSTADIPGFGDLSPYPDTMSLNSRNGKLERQPSMQDNLVAPSGESVATDFSSTTVDIPGFDDLSPYPDTMSLNSRNEELERQPSLQDNLVAPSGDSVATDVCSSTADIPGFGPYPDTMSLNSRNGKLERQPSMEDNLVAPSGDSVATDFSSTTVDIPGFGDLSPYPDTMSLNSRNGKLERQLSMEDNLVAPTSGDSVATEFSSTTVDIPGFGDRSPYPDPMSLNSRNEELERQLSMEDNLAAELTDMIHFVRFFSFIYAFCYYGSYYTLTDKTQQMVGLVGLWISFGVWFFLEFLVIIRTSGEHIRNLMRLSMFIWRATTLYVIYFWLSGVNTMFHALALLIWACFVTR</sequence>
<proteinExistence type="predicted"/>
<dbReference type="VEuPathDB" id="VectorBase:AFUN015292"/>
<feature type="region of interest" description="Disordered" evidence="1">
    <location>
        <begin position="446"/>
        <end position="472"/>
    </location>
</feature>
<organism evidence="3">
    <name type="scientific">Anopheles funestus</name>
    <name type="common">African malaria mosquito</name>
    <dbReference type="NCBI Taxonomy" id="62324"/>
    <lineage>
        <taxon>Eukaryota</taxon>
        <taxon>Metazoa</taxon>
        <taxon>Ecdysozoa</taxon>
        <taxon>Arthropoda</taxon>
        <taxon>Hexapoda</taxon>
        <taxon>Insecta</taxon>
        <taxon>Pterygota</taxon>
        <taxon>Neoptera</taxon>
        <taxon>Endopterygota</taxon>
        <taxon>Diptera</taxon>
        <taxon>Nematocera</taxon>
        <taxon>Culicoidea</taxon>
        <taxon>Culicidae</taxon>
        <taxon>Anophelinae</taxon>
        <taxon>Anopheles</taxon>
    </lineage>
</organism>
<dbReference type="EnsemblMetazoa" id="AFUN015292-RA">
    <property type="protein sequence ID" value="AFUN015292-PA"/>
    <property type="gene ID" value="AFUN015292"/>
</dbReference>